<protein>
    <submittedName>
        <fullName evidence="1">Uncharacterized protein</fullName>
    </submittedName>
</protein>
<sequence>MALIASLATNAMVSAQETMPGHWASTKLLTRTTTSLATKAMISEQETIPGQAFSSFSLMPSMVPNPLKLRFGIASFSAGLLLVPFNRTEPSHPCKMSTVPSFIIIKNSWKDGAAGYFVFLSVSKVDRILEIATTSSSDDSRHAELYPIQGLRGGSHDVALCHNGR</sequence>
<evidence type="ECO:0000313" key="1">
    <source>
        <dbReference type="EMBL" id="KAH0436325.1"/>
    </source>
</evidence>
<reference evidence="1 2" key="1">
    <citation type="journal article" date="2021" name="Hortic Res">
        <title>Chromosome-scale assembly of the Dendrobium chrysotoxum genome enhances the understanding of orchid evolution.</title>
        <authorList>
            <person name="Zhang Y."/>
            <person name="Zhang G.Q."/>
            <person name="Zhang D."/>
            <person name="Liu X.D."/>
            <person name="Xu X.Y."/>
            <person name="Sun W.H."/>
            <person name="Yu X."/>
            <person name="Zhu X."/>
            <person name="Wang Z.W."/>
            <person name="Zhao X."/>
            <person name="Zhong W.Y."/>
            <person name="Chen H."/>
            <person name="Yin W.L."/>
            <person name="Huang T."/>
            <person name="Niu S.C."/>
            <person name="Liu Z.J."/>
        </authorList>
    </citation>
    <scope>NUCLEOTIDE SEQUENCE [LARGE SCALE GENOMIC DNA]</scope>
    <source>
        <strain evidence="1">Lindl</strain>
    </source>
</reference>
<dbReference type="EMBL" id="JAGFBR010000751">
    <property type="protein sequence ID" value="KAH0436325.1"/>
    <property type="molecule type" value="Genomic_DNA"/>
</dbReference>
<keyword evidence="2" id="KW-1185">Reference proteome</keyword>
<dbReference type="Proteomes" id="UP000775213">
    <property type="component" value="Unassembled WGS sequence"/>
</dbReference>
<proteinExistence type="predicted"/>
<comment type="caution">
    <text evidence="1">The sequence shown here is derived from an EMBL/GenBank/DDBJ whole genome shotgun (WGS) entry which is preliminary data.</text>
</comment>
<gene>
    <name evidence="1" type="ORF">IEQ34_026429</name>
</gene>
<organism evidence="1 2">
    <name type="scientific">Dendrobium chrysotoxum</name>
    <name type="common">Orchid</name>
    <dbReference type="NCBI Taxonomy" id="161865"/>
    <lineage>
        <taxon>Eukaryota</taxon>
        <taxon>Viridiplantae</taxon>
        <taxon>Streptophyta</taxon>
        <taxon>Embryophyta</taxon>
        <taxon>Tracheophyta</taxon>
        <taxon>Spermatophyta</taxon>
        <taxon>Magnoliopsida</taxon>
        <taxon>Liliopsida</taxon>
        <taxon>Asparagales</taxon>
        <taxon>Orchidaceae</taxon>
        <taxon>Epidendroideae</taxon>
        <taxon>Malaxideae</taxon>
        <taxon>Dendrobiinae</taxon>
        <taxon>Dendrobium</taxon>
    </lineage>
</organism>
<evidence type="ECO:0000313" key="2">
    <source>
        <dbReference type="Proteomes" id="UP000775213"/>
    </source>
</evidence>
<accession>A0AAV7FLK7</accession>
<dbReference type="AlphaFoldDB" id="A0AAV7FLK7"/>
<name>A0AAV7FLK7_DENCH</name>